<evidence type="ECO:0000256" key="1">
    <source>
        <dbReference type="ARBA" id="ARBA00004123"/>
    </source>
</evidence>
<evidence type="ECO:0000313" key="5">
    <source>
        <dbReference type="EMBL" id="KAF2194825.1"/>
    </source>
</evidence>
<name>A0A6A6EUF3_9PEZI</name>
<dbReference type="Gene3D" id="4.10.240.10">
    <property type="entry name" value="Zn(2)-C6 fungal-type DNA-binding domain"/>
    <property type="match status" value="1"/>
</dbReference>
<dbReference type="Proteomes" id="UP000800200">
    <property type="component" value="Unassembled WGS sequence"/>
</dbReference>
<dbReference type="InterPro" id="IPR036864">
    <property type="entry name" value="Zn2-C6_fun-type_DNA-bd_sf"/>
</dbReference>
<reference evidence="5" key="1">
    <citation type="journal article" date="2020" name="Stud. Mycol.">
        <title>101 Dothideomycetes genomes: a test case for predicting lifestyles and emergence of pathogens.</title>
        <authorList>
            <person name="Haridas S."/>
            <person name="Albert R."/>
            <person name="Binder M."/>
            <person name="Bloem J."/>
            <person name="Labutti K."/>
            <person name="Salamov A."/>
            <person name="Andreopoulos B."/>
            <person name="Baker S."/>
            <person name="Barry K."/>
            <person name="Bills G."/>
            <person name="Bluhm B."/>
            <person name="Cannon C."/>
            <person name="Castanera R."/>
            <person name="Culley D."/>
            <person name="Daum C."/>
            <person name="Ezra D."/>
            <person name="Gonzalez J."/>
            <person name="Henrissat B."/>
            <person name="Kuo A."/>
            <person name="Liang C."/>
            <person name="Lipzen A."/>
            <person name="Lutzoni F."/>
            <person name="Magnuson J."/>
            <person name="Mondo S."/>
            <person name="Nolan M."/>
            <person name="Ohm R."/>
            <person name="Pangilinan J."/>
            <person name="Park H.-J."/>
            <person name="Ramirez L."/>
            <person name="Alfaro M."/>
            <person name="Sun H."/>
            <person name="Tritt A."/>
            <person name="Yoshinaga Y."/>
            <person name="Zwiers L.-H."/>
            <person name="Turgeon B."/>
            <person name="Goodwin S."/>
            <person name="Spatafora J."/>
            <person name="Crous P."/>
            <person name="Grigoriev I."/>
        </authorList>
    </citation>
    <scope>NUCLEOTIDE SEQUENCE</scope>
    <source>
        <strain evidence="5">CBS 207.26</strain>
    </source>
</reference>
<organism evidence="5 6">
    <name type="scientific">Zopfia rhizophila CBS 207.26</name>
    <dbReference type="NCBI Taxonomy" id="1314779"/>
    <lineage>
        <taxon>Eukaryota</taxon>
        <taxon>Fungi</taxon>
        <taxon>Dikarya</taxon>
        <taxon>Ascomycota</taxon>
        <taxon>Pezizomycotina</taxon>
        <taxon>Dothideomycetes</taxon>
        <taxon>Dothideomycetes incertae sedis</taxon>
        <taxon>Zopfiaceae</taxon>
        <taxon>Zopfia</taxon>
    </lineage>
</organism>
<dbReference type="GO" id="GO:0005634">
    <property type="term" value="C:nucleus"/>
    <property type="evidence" value="ECO:0007669"/>
    <property type="project" value="UniProtKB-SubCell"/>
</dbReference>
<evidence type="ECO:0000259" key="4">
    <source>
        <dbReference type="PROSITE" id="PS50048"/>
    </source>
</evidence>
<dbReference type="GO" id="GO:0000981">
    <property type="term" value="F:DNA-binding transcription factor activity, RNA polymerase II-specific"/>
    <property type="evidence" value="ECO:0007669"/>
    <property type="project" value="InterPro"/>
</dbReference>
<evidence type="ECO:0000256" key="2">
    <source>
        <dbReference type="ARBA" id="ARBA00023242"/>
    </source>
</evidence>
<keyword evidence="6" id="KW-1185">Reference proteome</keyword>
<dbReference type="EMBL" id="ML994611">
    <property type="protein sequence ID" value="KAF2194825.1"/>
    <property type="molecule type" value="Genomic_DNA"/>
</dbReference>
<feature type="domain" description="Zn(2)-C6 fungal-type" evidence="4">
    <location>
        <begin position="25"/>
        <end position="53"/>
    </location>
</feature>
<proteinExistence type="predicted"/>
<dbReference type="Pfam" id="PF00172">
    <property type="entry name" value="Zn_clus"/>
    <property type="match status" value="1"/>
</dbReference>
<accession>A0A6A6EUF3</accession>
<dbReference type="CDD" id="cd00067">
    <property type="entry name" value="GAL4"/>
    <property type="match status" value="1"/>
</dbReference>
<dbReference type="GO" id="GO:0008270">
    <property type="term" value="F:zinc ion binding"/>
    <property type="evidence" value="ECO:0007669"/>
    <property type="project" value="InterPro"/>
</dbReference>
<feature type="compositionally biased region" description="Polar residues" evidence="3">
    <location>
        <begin position="105"/>
        <end position="114"/>
    </location>
</feature>
<dbReference type="PANTHER" id="PTHR37534:SF7">
    <property type="entry name" value="TRANSCRIPTIONAL ACTIVATOR PROTEIN UGA3"/>
    <property type="match status" value="1"/>
</dbReference>
<keyword evidence="2" id="KW-0539">Nucleus</keyword>
<comment type="subcellular location">
    <subcellularLocation>
        <location evidence="1">Nucleus</location>
    </subcellularLocation>
</comment>
<dbReference type="SUPFAM" id="SSF57701">
    <property type="entry name" value="Zn2/Cys6 DNA-binding domain"/>
    <property type="match status" value="1"/>
</dbReference>
<sequence length="471" mass="52840">MDTSHLNNLSASKTSARRFTRSRNGCWTCKRRRRKCDEKRPVCTQCAEKNLECAGYDQRLVWGVGIASRGYNAGAQKPRIEYRTCEMMSPGSLSQAQSSSDDAFPNTSITSNSPKELDEDASSLLRKFKESGYLTLCPMRFEGEENPILEEILPLADDSSSLMAGILAYQSCLSPNREDKFEKYYADALRLFRQDINCPLGRVSIATLSAGILLCSIGMNCRMPWTMHIHGLYAILSSENMFHEPTPSVTDIIETVAVFDIPVFVVGRQTPPLYMWRNHCTSNMDPSEELELLTGLPYSLLSIFSYMSDSSAEKMLWGWSGCAGELVQYHLWDAFRYAGIISARELQAQMYAHSPDTQPSPLTPGAASISVDILALRILACIDAVRRAIQTDAPGRLLVERSYLYPLFIAGSQAKSLPEQQPYIEQCFHELANTGPDPYYETPLIVLKELWAGKGSAEEIVRRWNWELALL</sequence>
<dbReference type="SMART" id="SM00066">
    <property type="entry name" value="GAL4"/>
    <property type="match status" value="1"/>
</dbReference>
<dbReference type="PROSITE" id="PS00463">
    <property type="entry name" value="ZN2_CY6_FUNGAL_1"/>
    <property type="match status" value="1"/>
</dbReference>
<feature type="compositionally biased region" description="Low complexity" evidence="3">
    <location>
        <begin position="94"/>
        <end position="103"/>
    </location>
</feature>
<dbReference type="OrthoDB" id="5333823at2759"/>
<dbReference type="PROSITE" id="PS50048">
    <property type="entry name" value="ZN2_CY6_FUNGAL_2"/>
    <property type="match status" value="1"/>
</dbReference>
<protein>
    <recommendedName>
        <fullName evidence="4">Zn(2)-C6 fungal-type domain-containing protein</fullName>
    </recommendedName>
</protein>
<dbReference type="GO" id="GO:0045944">
    <property type="term" value="P:positive regulation of transcription by RNA polymerase II"/>
    <property type="evidence" value="ECO:0007669"/>
    <property type="project" value="TreeGrafter"/>
</dbReference>
<dbReference type="GO" id="GO:0000976">
    <property type="term" value="F:transcription cis-regulatory region binding"/>
    <property type="evidence" value="ECO:0007669"/>
    <property type="project" value="TreeGrafter"/>
</dbReference>
<evidence type="ECO:0000313" key="6">
    <source>
        <dbReference type="Proteomes" id="UP000800200"/>
    </source>
</evidence>
<dbReference type="InterPro" id="IPR001138">
    <property type="entry name" value="Zn2Cys6_DnaBD"/>
</dbReference>
<dbReference type="PANTHER" id="PTHR37534">
    <property type="entry name" value="TRANSCRIPTIONAL ACTIVATOR PROTEIN UGA3"/>
    <property type="match status" value="1"/>
</dbReference>
<dbReference type="InterPro" id="IPR021858">
    <property type="entry name" value="Fun_TF"/>
</dbReference>
<dbReference type="Pfam" id="PF11951">
    <property type="entry name" value="Fungal_trans_2"/>
    <property type="match status" value="2"/>
</dbReference>
<gene>
    <name evidence="5" type="ORF">K469DRAFT_136061</name>
</gene>
<evidence type="ECO:0000256" key="3">
    <source>
        <dbReference type="SAM" id="MobiDB-lite"/>
    </source>
</evidence>
<feature type="region of interest" description="Disordered" evidence="3">
    <location>
        <begin position="91"/>
        <end position="118"/>
    </location>
</feature>
<dbReference type="AlphaFoldDB" id="A0A6A6EUF3"/>